<dbReference type="CDD" id="cd14360">
    <property type="entry name" value="UBA_NAC_like_bac"/>
    <property type="match status" value="1"/>
</dbReference>
<keyword evidence="2" id="KW-0812">Transmembrane</keyword>
<dbReference type="SUPFAM" id="SSF46934">
    <property type="entry name" value="UBA-like"/>
    <property type="match status" value="1"/>
</dbReference>
<feature type="domain" description="DUF4342" evidence="3">
    <location>
        <begin position="46"/>
        <end position="124"/>
    </location>
</feature>
<organism evidence="4 5">
    <name type="scientific">Caloramator quimbayensis</name>
    <dbReference type="NCBI Taxonomy" id="1147123"/>
    <lineage>
        <taxon>Bacteria</taxon>
        <taxon>Bacillati</taxon>
        <taxon>Bacillota</taxon>
        <taxon>Clostridia</taxon>
        <taxon>Eubacteriales</taxon>
        <taxon>Clostridiaceae</taxon>
        <taxon>Caloramator</taxon>
    </lineage>
</organism>
<dbReference type="Pfam" id="PF14242">
    <property type="entry name" value="DUF4342"/>
    <property type="match status" value="1"/>
</dbReference>
<dbReference type="OrthoDB" id="129626at2"/>
<evidence type="ECO:0000256" key="1">
    <source>
        <dbReference type="SAM" id="Coils"/>
    </source>
</evidence>
<keyword evidence="5" id="KW-1185">Reference proteome</keyword>
<evidence type="ECO:0000313" key="5">
    <source>
        <dbReference type="Proteomes" id="UP000190105"/>
    </source>
</evidence>
<evidence type="ECO:0000256" key="2">
    <source>
        <dbReference type="SAM" id="Phobius"/>
    </source>
</evidence>
<dbReference type="RefSeq" id="WP_078696176.1">
    <property type="nucleotide sequence ID" value="NZ_FUYH01000007.1"/>
</dbReference>
<dbReference type="STRING" id="1147123.SAMN05443428_10723"/>
<dbReference type="InterPro" id="IPR009060">
    <property type="entry name" value="UBA-like_sf"/>
</dbReference>
<keyword evidence="2" id="KW-1133">Transmembrane helix</keyword>
<reference evidence="5" key="1">
    <citation type="submission" date="2017-02" db="EMBL/GenBank/DDBJ databases">
        <authorList>
            <person name="Varghese N."/>
            <person name="Submissions S."/>
        </authorList>
    </citation>
    <scope>NUCLEOTIDE SEQUENCE [LARGE SCALE GENOMIC DNA]</scope>
    <source>
        <strain evidence="5">USBA 833</strain>
    </source>
</reference>
<sequence>MEEISLEKIDIIRQRTGVGYAQAKELLEKNNGNVVDALIDFEQNQKSFTQNFANASNDLIETIKDIIKKGNVSRIKVKKDNKVLVDIPVTAGIAAGALGIFYPALIAVGAVAAVASKIVIEIERPDGKIDVVNEVVKETYDDVKEKFEEMKDKTEDAVNNIKDDITQRFENVTKNKNNAFDGEKDNNDNE</sequence>
<proteinExistence type="predicted"/>
<keyword evidence="1" id="KW-0175">Coiled coil</keyword>
<protein>
    <recommendedName>
        <fullName evidence="3">DUF4342 domain-containing protein</fullName>
    </recommendedName>
</protein>
<dbReference type="Proteomes" id="UP000190105">
    <property type="component" value="Unassembled WGS sequence"/>
</dbReference>
<dbReference type="AlphaFoldDB" id="A0A1T4X8Q5"/>
<gene>
    <name evidence="4" type="ORF">SAMN05443428_10723</name>
</gene>
<dbReference type="Gene3D" id="1.10.8.10">
    <property type="entry name" value="DNA helicase RuvA subunit, C-terminal domain"/>
    <property type="match status" value="1"/>
</dbReference>
<evidence type="ECO:0000259" key="3">
    <source>
        <dbReference type="Pfam" id="PF14242"/>
    </source>
</evidence>
<dbReference type="EMBL" id="FUYH01000007">
    <property type="protein sequence ID" value="SKA85994.1"/>
    <property type="molecule type" value="Genomic_DNA"/>
</dbReference>
<feature type="coiled-coil region" evidence="1">
    <location>
        <begin position="133"/>
        <end position="164"/>
    </location>
</feature>
<feature type="transmembrane region" description="Helical" evidence="2">
    <location>
        <begin position="83"/>
        <end position="115"/>
    </location>
</feature>
<accession>A0A1T4X8Q5</accession>
<evidence type="ECO:0000313" key="4">
    <source>
        <dbReference type="EMBL" id="SKA85994.1"/>
    </source>
</evidence>
<name>A0A1T4X8Q5_9CLOT</name>
<keyword evidence="2" id="KW-0472">Membrane</keyword>
<dbReference type="InterPro" id="IPR025642">
    <property type="entry name" value="DUF4342"/>
</dbReference>